<dbReference type="RefSeq" id="WP_186743143.1">
    <property type="nucleotide sequence ID" value="NZ_CP060394.1"/>
</dbReference>
<evidence type="ECO:0000313" key="1">
    <source>
        <dbReference type="EMBL" id="QNI32188.1"/>
    </source>
</evidence>
<proteinExistence type="predicted"/>
<keyword evidence="2" id="KW-1185">Reference proteome</keyword>
<gene>
    <name evidence="1" type="ORF">H7849_24900</name>
</gene>
<protein>
    <submittedName>
        <fullName evidence="1">DUF1059 domain-containing protein</fullName>
    </submittedName>
</protein>
<dbReference type="AlphaFoldDB" id="A0A7G8BI18"/>
<name>A0A7G8BI18_9BACT</name>
<accession>A0A7G8BI18</accession>
<sequence length="58" mass="6312">MTKVLTCRDVGVDCDFVAQGASAEEVMEKAAQHARKDHGFTDIPPELMEKVKAAIHDA</sequence>
<dbReference type="InterPro" id="IPR009409">
    <property type="entry name" value="DUF1059"/>
</dbReference>
<organism evidence="1 2">
    <name type="scientific">Alloacidobacterium dinghuense</name>
    <dbReference type="NCBI Taxonomy" id="2763107"/>
    <lineage>
        <taxon>Bacteria</taxon>
        <taxon>Pseudomonadati</taxon>
        <taxon>Acidobacteriota</taxon>
        <taxon>Terriglobia</taxon>
        <taxon>Terriglobales</taxon>
        <taxon>Acidobacteriaceae</taxon>
        <taxon>Alloacidobacterium</taxon>
    </lineage>
</organism>
<evidence type="ECO:0000313" key="2">
    <source>
        <dbReference type="Proteomes" id="UP000515312"/>
    </source>
</evidence>
<dbReference type="KEGG" id="adin:H7849_24900"/>
<reference evidence="1 2" key="1">
    <citation type="submission" date="2020-08" db="EMBL/GenBank/DDBJ databases">
        <title>Edaphobacter telluris sp. nov. and Acidobacterium dinghuensis sp. nov., two acidobacteria isolated from forest soil.</title>
        <authorList>
            <person name="Fu J."/>
            <person name="Qiu L."/>
        </authorList>
    </citation>
    <scope>NUCLEOTIDE SEQUENCE [LARGE SCALE GENOMIC DNA]</scope>
    <source>
        <strain evidence="1">4Y35</strain>
    </source>
</reference>
<dbReference type="Pfam" id="PF06348">
    <property type="entry name" value="DUF1059"/>
    <property type="match status" value="1"/>
</dbReference>
<dbReference type="EMBL" id="CP060394">
    <property type="protein sequence ID" value="QNI32188.1"/>
    <property type="molecule type" value="Genomic_DNA"/>
</dbReference>
<dbReference type="Proteomes" id="UP000515312">
    <property type="component" value="Chromosome"/>
</dbReference>